<evidence type="ECO:0008006" key="5">
    <source>
        <dbReference type="Google" id="ProtNLM"/>
    </source>
</evidence>
<keyword evidence="2" id="KW-0732">Signal</keyword>
<protein>
    <recommendedName>
        <fullName evidence="5">WD40 domain protein beta Propeller</fullName>
    </recommendedName>
</protein>
<dbReference type="HOGENOM" id="CLU_650324_0_0_0"/>
<feature type="region of interest" description="Disordered" evidence="1">
    <location>
        <begin position="42"/>
        <end position="64"/>
    </location>
</feature>
<gene>
    <name evidence="3" type="ordered locus">Rcas_4068</name>
</gene>
<dbReference type="PROSITE" id="PS51257">
    <property type="entry name" value="PROKAR_LIPOPROTEIN"/>
    <property type="match status" value="1"/>
</dbReference>
<evidence type="ECO:0000313" key="4">
    <source>
        <dbReference type="Proteomes" id="UP000000263"/>
    </source>
</evidence>
<sequence>MFCIQLRAVCLLLALLLMMSACAGSPATVPTTIAPTVAPAAAPTAATPPTAAPAPTAPPAATEMPTSANAVLPAPLYVLDTGQIVRIERDGVTRKQITNEAPPAPDALAIVQFDVSPVDGTLVYLVQGIGTPPVLVRTDADGGNRATLLDSMPVAAPVIAPNGATMALRVFEDYERPGTYTPGLYLMPVAGGEPRLILADKPATDPSIEGGDGRGFEAVAWSPDGTKLLVHAFSLSVELCELAIVDVASGGIVYLAAPEPNLVAACTAAAWTLDSKAVYFSVANPGKGFNEPGIWRGDAMSGAATSVPIEPSDALLHMPFFAIDRLYAFVSSAPGENPVSSPAADPAELMALSYTMSSVPLTGGAFAALRSDAHQLYQALWASDGSGAVIFESSDPSAVRLLWLPTDGSPGVELYKGTDLYSVRWGKRSQKH</sequence>
<organism evidence="3 4">
    <name type="scientific">Roseiflexus castenholzii (strain DSM 13941 / HLO8)</name>
    <dbReference type="NCBI Taxonomy" id="383372"/>
    <lineage>
        <taxon>Bacteria</taxon>
        <taxon>Bacillati</taxon>
        <taxon>Chloroflexota</taxon>
        <taxon>Chloroflexia</taxon>
        <taxon>Chloroflexales</taxon>
        <taxon>Roseiflexineae</taxon>
        <taxon>Roseiflexaceae</taxon>
        <taxon>Roseiflexus</taxon>
    </lineage>
</organism>
<dbReference type="Proteomes" id="UP000000263">
    <property type="component" value="Chromosome"/>
</dbReference>
<dbReference type="OrthoDB" id="145356at2"/>
<dbReference type="EMBL" id="CP000804">
    <property type="protein sequence ID" value="ABU60100.1"/>
    <property type="molecule type" value="Genomic_DNA"/>
</dbReference>
<keyword evidence="4" id="KW-1185">Reference proteome</keyword>
<feature type="chain" id="PRO_5002714020" description="WD40 domain protein beta Propeller" evidence="2">
    <location>
        <begin position="24"/>
        <end position="432"/>
    </location>
</feature>
<dbReference type="InterPro" id="IPR011042">
    <property type="entry name" value="6-blade_b-propeller_TolB-like"/>
</dbReference>
<dbReference type="KEGG" id="rca:Rcas_4068"/>
<evidence type="ECO:0000313" key="3">
    <source>
        <dbReference type="EMBL" id="ABU60100.1"/>
    </source>
</evidence>
<dbReference type="AlphaFoldDB" id="A7NRA4"/>
<dbReference type="RefSeq" id="WP_012122521.1">
    <property type="nucleotide sequence ID" value="NC_009767.1"/>
</dbReference>
<feature type="signal peptide" evidence="2">
    <location>
        <begin position="1"/>
        <end position="23"/>
    </location>
</feature>
<accession>A7NRA4</accession>
<name>A7NRA4_ROSCS</name>
<dbReference type="STRING" id="383372.Rcas_4068"/>
<evidence type="ECO:0000256" key="1">
    <source>
        <dbReference type="SAM" id="MobiDB-lite"/>
    </source>
</evidence>
<dbReference type="eggNOG" id="COG0823">
    <property type="taxonomic scope" value="Bacteria"/>
</dbReference>
<proteinExistence type="predicted"/>
<reference evidence="3 4" key="1">
    <citation type="submission" date="2007-08" db="EMBL/GenBank/DDBJ databases">
        <title>Complete sequence of Roseiflexus castenholzii DSM 13941.</title>
        <authorList>
            <consortium name="US DOE Joint Genome Institute"/>
            <person name="Copeland A."/>
            <person name="Lucas S."/>
            <person name="Lapidus A."/>
            <person name="Barry K."/>
            <person name="Glavina del Rio T."/>
            <person name="Dalin E."/>
            <person name="Tice H."/>
            <person name="Pitluck S."/>
            <person name="Thompson L.S."/>
            <person name="Brettin T."/>
            <person name="Bruce D."/>
            <person name="Detter J.C."/>
            <person name="Han C."/>
            <person name="Tapia R."/>
            <person name="Schmutz J."/>
            <person name="Larimer F."/>
            <person name="Land M."/>
            <person name="Hauser L."/>
            <person name="Kyrpides N."/>
            <person name="Mikhailova N."/>
            <person name="Bryant D.A."/>
            <person name="Hanada S."/>
            <person name="Tsukatani Y."/>
            <person name="Richardson P."/>
        </authorList>
    </citation>
    <scope>NUCLEOTIDE SEQUENCE [LARGE SCALE GENOMIC DNA]</scope>
    <source>
        <strain evidence="4">DSM 13941 / HLO8</strain>
    </source>
</reference>
<evidence type="ECO:0000256" key="2">
    <source>
        <dbReference type="SAM" id="SignalP"/>
    </source>
</evidence>
<dbReference type="Gene3D" id="2.120.10.30">
    <property type="entry name" value="TolB, C-terminal domain"/>
    <property type="match status" value="1"/>
</dbReference>
<dbReference type="SUPFAM" id="SSF82171">
    <property type="entry name" value="DPP6 N-terminal domain-like"/>
    <property type="match status" value="1"/>
</dbReference>